<feature type="compositionally biased region" description="Polar residues" evidence="1">
    <location>
        <begin position="61"/>
        <end position="94"/>
    </location>
</feature>
<organism evidence="2 3">
    <name type="scientific">Cladophialophora psammophila CBS 110553</name>
    <dbReference type="NCBI Taxonomy" id="1182543"/>
    <lineage>
        <taxon>Eukaryota</taxon>
        <taxon>Fungi</taxon>
        <taxon>Dikarya</taxon>
        <taxon>Ascomycota</taxon>
        <taxon>Pezizomycotina</taxon>
        <taxon>Eurotiomycetes</taxon>
        <taxon>Chaetothyriomycetidae</taxon>
        <taxon>Chaetothyriales</taxon>
        <taxon>Herpotrichiellaceae</taxon>
        <taxon>Cladophialophora</taxon>
    </lineage>
</organism>
<keyword evidence="3" id="KW-1185">Reference proteome</keyword>
<feature type="compositionally biased region" description="Polar residues" evidence="1">
    <location>
        <begin position="165"/>
        <end position="175"/>
    </location>
</feature>
<dbReference type="AlphaFoldDB" id="W9X5B2"/>
<sequence>MLIRLLVLLYEDSQVAERRKRKAGTIAAEQSGPYERDKPPLPRPKWSTSSYDQEIPARNLPFSSSSYGAPSHQGNPSSSPLITSGYRQPTHTSYNTGASLITRVNPVFHRATEPPRHTHIPGLTLTHVPSLFASPPMERVNSGIRLDSGGGIDPHKGLPVPGVASSKTSTTQDQRSSSHQKGSSSPDSATREQKAKDADSLQPNAKLSDATYTKTWTLDASDAKSLLVQFLEPTTLRDAMVLYGSGQNARCGTCSDYLLFLTGAPSVVVDPFLDSFESALRLPVLAAKVRLQPYSNAWAQCTFRKDPYARMGSDTIVISLRTNAQRVCLTIDKLLIGIVAALRQPPGLFLAVSNAEMLDDKTDTRVLPTPLQDISVDGCWGPVFPKKIVAVAPVKHPFEMKGLELDFNLMTQLCGVDTPVSLDDGICLAGVYTILTPVRAVHDKGTAGCLQ</sequence>
<protein>
    <submittedName>
        <fullName evidence="2">Uncharacterized protein</fullName>
    </submittedName>
</protein>
<dbReference type="Proteomes" id="UP000019471">
    <property type="component" value="Unassembled WGS sequence"/>
</dbReference>
<gene>
    <name evidence="2" type="ORF">A1O5_04620</name>
</gene>
<proteinExistence type="predicted"/>
<dbReference type="GeneID" id="19189341"/>
<evidence type="ECO:0000256" key="1">
    <source>
        <dbReference type="SAM" id="MobiDB-lite"/>
    </source>
</evidence>
<dbReference type="HOGENOM" id="CLU_606914_0_0_1"/>
<dbReference type="RefSeq" id="XP_007743414.1">
    <property type="nucleotide sequence ID" value="XM_007745224.1"/>
</dbReference>
<feature type="compositionally biased region" description="Basic and acidic residues" evidence="1">
    <location>
        <begin position="189"/>
        <end position="199"/>
    </location>
</feature>
<reference evidence="2 3" key="1">
    <citation type="submission" date="2013-03" db="EMBL/GenBank/DDBJ databases">
        <title>The Genome Sequence of Cladophialophora psammophila CBS 110553.</title>
        <authorList>
            <consortium name="The Broad Institute Genomics Platform"/>
            <person name="Cuomo C."/>
            <person name="de Hoog S."/>
            <person name="Gorbushina A."/>
            <person name="Walker B."/>
            <person name="Young S.K."/>
            <person name="Zeng Q."/>
            <person name="Gargeya S."/>
            <person name="Fitzgerald M."/>
            <person name="Haas B."/>
            <person name="Abouelleil A."/>
            <person name="Allen A.W."/>
            <person name="Alvarado L."/>
            <person name="Arachchi H.M."/>
            <person name="Berlin A.M."/>
            <person name="Chapman S.B."/>
            <person name="Gainer-Dewar J."/>
            <person name="Goldberg J."/>
            <person name="Griggs A."/>
            <person name="Gujja S."/>
            <person name="Hansen M."/>
            <person name="Howarth C."/>
            <person name="Imamovic A."/>
            <person name="Ireland A."/>
            <person name="Larimer J."/>
            <person name="McCowan C."/>
            <person name="Murphy C."/>
            <person name="Pearson M."/>
            <person name="Poon T.W."/>
            <person name="Priest M."/>
            <person name="Roberts A."/>
            <person name="Saif S."/>
            <person name="Shea T."/>
            <person name="Sisk P."/>
            <person name="Sykes S."/>
            <person name="Wortman J."/>
            <person name="Nusbaum C."/>
            <person name="Birren B."/>
        </authorList>
    </citation>
    <scope>NUCLEOTIDE SEQUENCE [LARGE SCALE GENOMIC DNA]</scope>
    <source>
        <strain evidence="2 3">CBS 110553</strain>
    </source>
</reference>
<accession>W9X5B2</accession>
<name>W9X5B2_9EURO</name>
<evidence type="ECO:0000313" key="3">
    <source>
        <dbReference type="Proteomes" id="UP000019471"/>
    </source>
</evidence>
<feature type="region of interest" description="Disordered" evidence="1">
    <location>
        <begin position="142"/>
        <end position="206"/>
    </location>
</feature>
<feature type="compositionally biased region" description="Low complexity" evidence="1">
    <location>
        <begin position="177"/>
        <end position="188"/>
    </location>
</feature>
<feature type="region of interest" description="Disordered" evidence="1">
    <location>
        <begin position="18"/>
        <end position="94"/>
    </location>
</feature>
<evidence type="ECO:0000313" key="2">
    <source>
        <dbReference type="EMBL" id="EXJ72116.1"/>
    </source>
</evidence>
<dbReference type="OrthoDB" id="1577640at2759"/>
<comment type="caution">
    <text evidence="2">The sequence shown here is derived from an EMBL/GenBank/DDBJ whole genome shotgun (WGS) entry which is preliminary data.</text>
</comment>
<dbReference type="EMBL" id="AMGX01000006">
    <property type="protein sequence ID" value="EXJ72116.1"/>
    <property type="molecule type" value="Genomic_DNA"/>
</dbReference>